<feature type="transmembrane region" description="Helical" evidence="6">
    <location>
        <begin position="118"/>
        <end position="139"/>
    </location>
</feature>
<feature type="transmembrane region" description="Helical" evidence="6">
    <location>
        <begin position="264"/>
        <end position="285"/>
    </location>
</feature>
<dbReference type="InterPro" id="IPR050189">
    <property type="entry name" value="MFS_Efflux_Transporters"/>
</dbReference>
<evidence type="ECO:0000256" key="6">
    <source>
        <dbReference type="SAM" id="Phobius"/>
    </source>
</evidence>
<keyword evidence="4 6" id="KW-1133">Transmembrane helix</keyword>
<dbReference type="InterPro" id="IPR036259">
    <property type="entry name" value="MFS_trans_sf"/>
</dbReference>
<dbReference type="PROSITE" id="PS50850">
    <property type="entry name" value="MFS"/>
    <property type="match status" value="1"/>
</dbReference>
<dbReference type="InterPro" id="IPR011701">
    <property type="entry name" value="MFS"/>
</dbReference>
<proteinExistence type="predicted"/>
<feature type="transmembrane region" description="Helical" evidence="6">
    <location>
        <begin position="89"/>
        <end position="106"/>
    </location>
</feature>
<accession>A0ABM7WHP3</accession>
<feature type="transmembrane region" description="Helical" evidence="6">
    <location>
        <begin position="59"/>
        <end position="82"/>
    </location>
</feature>
<comment type="subcellular location">
    <subcellularLocation>
        <location evidence="1">Cell membrane</location>
        <topology evidence="1">Multi-pass membrane protein</topology>
    </subcellularLocation>
</comment>
<keyword evidence="5 6" id="KW-0472">Membrane</keyword>
<evidence type="ECO:0000256" key="4">
    <source>
        <dbReference type="ARBA" id="ARBA00022989"/>
    </source>
</evidence>
<feature type="transmembrane region" description="Helical" evidence="6">
    <location>
        <begin position="387"/>
        <end position="407"/>
    </location>
</feature>
<keyword evidence="9" id="KW-1185">Reference proteome</keyword>
<keyword evidence="2" id="KW-1003">Cell membrane</keyword>
<gene>
    <name evidence="8" type="ORF">CE91St30_11140</name>
</gene>
<evidence type="ECO:0000256" key="5">
    <source>
        <dbReference type="ARBA" id="ARBA00023136"/>
    </source>
</evidence>
<protein>
    <submittedName>
        <fullName evidence="8">MFS transporter</fullName>
    </submittedName>
</protein>
<dbReference type="Gene3D" id="1.20.1250.20">
    <property type="entry name" value="MFS general substrate transporter like domains"/>
    <property type="match status" value="2"/>
</dbReference>
<feature type="transmembrane region" description="Helical" evidence="6">
    <location>
        <begin position="178"/>
        <end position="197"/>
    </location>
</feature>
<dbReference type="PANTHER" id="PTHR43124">
    <property type="entry name" value="PURINE EFFLUX PUMP PBUE"/>
    <property type="match status" value="1"/>
</dbReference>
<keyword evidence="3 6" id="KW-0812">Transmembrane</keyword>
<dbReference type="RefSeq" id="WP_102378647.1">
    <property type="nucleotide sequence ID" value="NZ_AP025564.1"/>
</dbReference>
<evidence type="ECO:0000256" key="1">
    <source>
        <dbReference type="ARBA" id="ARBA00004651"/>
    </source>
</evidence>
<evidence type="ECO:0000256" key="3">
    <source>
        <dbReference type="ARBA" id="ARBA00022692"/>
    </source>
</evidence>
<feature type="transmembrane region" description="Helical" evidence="6">
    <location>
        <begin position="230"/>
        <end position="252"/>
    </location>
</feature>
<feature type="transmembrane region" description="Helical" evidence="6">
    <location>
        <begin position="297"/>
        <end position="314"/>
    </location>
</feature>
<dbReference type="SUPFAM" id="SSF103473">
    <property type="entry name" value="MFS general substrate transporter"/>
    <property type="match status" value="1"/>
</dbReference>
<dbReference type="Pfam" id="PF07690">
    <property type="entry name" value="MFS_1"/>
    <property type="match status" value="1"/>
</dbReference>
<evidence type="ECO:0000313" key="8">
    <source>
        <dbReference type="EMBL" id="BDE95781.1"/>
    </source>
</evidence>
<dbReference type="EMBL" id="AP025564">
    <property type="protein sequence ID" value="BDE95781.1"/>
    <property type="molecule type" value="Genomic_DNA"/>
</dbReference>
<evidence type="ECO:0000256" key="2">
    <source>
        <dbReference type="ARBA" id="ARBA00022475"/>
    </source>
</evidence>
<feature type="transmembrane region" description="Helical" evidence="6">
    <location>
        <begin position="20"/>
        <end position="39"/>
    </location>
</feature>
<organism evidence="8 9">
    <name type="scientific">Raoultibacter timonensis</name>
    <dbReference type="NCBI Taxonomy" id="1907662"/>
    <lineage>
        <taxon>Bacteria</taxon>
        <taxon>Bacillati</taxon>
        <taxon>Actinomycetota</taxon>
        <taxon>Coriobacteriia</taxon>
        <taxon>Eggerthellales</taxon>
        <taxon>Eggerthellaceae</taxon>
        <taxon>Raoultibacter</taxon>
    </lineage>
</organism>
<dbReference type="PANTHER" id="PTHR43124:SF3">
    <property type="entry name" value="CHLORAMPHENICOL EFFLUX PUMP RV0191"/>
    <property type="match status" value="1"/>
</dbReference>
<sequence length="413" mass="44426">MEMTSGKAAKPVKEAVPKGAWAILIAVWIVAIAAPLNMFKPATISVEIIQALSIPGSSYGWIMSVFSIMGLILAFPATGLVYRFGLKKSLAVSVISLFVGSLMGALSTSFEMLLVSRVIEGCGMGFIGVAGPTAISLWFPKSRQGFAVAVFQTWMPLGTLITMNLAPVMAASMGWKSVWWLACAYCVVAFIVLMVFFKEPSKEVMAATAGKRIEDVGKGNKFAAFKNPSLWILCIMFLVFALTTTGTTSSYWSLYLREVASIDASVAAFAVSLCTVLGAVGIPFGGWLSDKLGTRKWMIVAAWVVVLVFLWFAFSTVDLTLIYVIAVVNGFCQGWIPAMVQTSIPEILEDPSQNAMGMGLMNVFRNGGNILGGMALGYFVGPFGWSLGSHILCLPPIIIVVALMLIITRKTLR</sequence>
<feature type="transmembrane region" description="Helical" evidence="6">
    <location>
        <begin position="146"/>
        <end position="166"/>
    </location>
</feature>
<name>A0ABM7WHP3_9ACTN</name>
<dbReference type="InterPro" id="IPR020846">
    <property type="entry name" value="MFS_dom"/>
</dbReference>
<feature type="domain" description="Major facilitator superfamily (MFS) profile" evidence="7">
    <location>
        <begin position="23"/>
        <end position="413"/>
    </location>
</feature>
<evidence type="ECO:0000259" key="7">
    <source>
        <dbReference type="PROSITE" id="PS50850"/>
    </source>
</evidence>
<reference evidence="8 9" key="1">
    <citation type="submission" date="2022-01" db="EMBL/GenBank/DDBJ databases">
        <title>Novel bile acid biosynthetic pathways are enriched in the microbiome of centenarians.</title>
        <authorList>
            <person name="Sato Y."/>
            <person name="Atarashi K."/>
            <person name="Plichta R.D."/>
            <person name="Arai Y."/>
            <person name="Sasajima S."/>
            <person name="Kearney M.S."/>
            <person name="Suda W."/>
            <person name="Takeshita K."/>
            <person name="Sasaki T."/>
            <person name="Okamoto S."/>
            <person name="Skelly N.A."/>
            <person name="Okamura Y."/>
            <person name="Vlamakis H."/>
            <person name="Li Y."/>
            <person name="Tanoue T."/>
            <person name="Takei H."/>
            <person name="Nittono H."/>
            <person name="Narushima S."/>
            <person name="Irie J."/>
            <person name="Itoh H."/>
            <person name="Moriya K."/>
            <person name="Sugiura Y."/>
            <person name="Suematsu M."/>
            <person name="Moritoki N."/>
            <person name="Shibata S."/>
            <person name="Littman R.D."/>
            <person name="Fischbach A.M."/>
            <person name="Uwamino Y."/>
            <person name="Inoue T."/>
            <person name="Honda A."/>
            <person name="Hattori M."/>
            <person name="Murai T."/>
            <person name="Xavier J.R."/>
            <person name="Hirose N."/>
            <person name="Honda K."/>
        </authorList>
    </citation>
    <scope>NUCLEOTIDE SEQUENCE [LARGE SCALE GENOMIC DNA]</scope>
    <source>
        <strain evidence="8 9">CE91-St30</strain>
    </source>
</reference>
<evidence type="ECO:0000313" key="9">
    <source>
        <dbReference type="Proteomes" id="UP001320544"/>
    </source>
</evidence>
<dbReference type="Proteomes" id="UP001320544">
    <property type="component" value="Chromosome"/>
</dbReference>